<name>A0A2T4ICU2_9RHOO</name>
<dbReference type="EMBL" id="PZKC01000012">
    <property type="protein sequence ID" value="PTD95595.1"/>
    <property type="molecule type" value="Genomic_DNA"/>
</dbReference>
<accession>A0A2T4ICU2</accession>
<reference evidence="1 2" key="2">
    <citation type="submission" date="2018-04" db="EMBL/GenBank/DDBJ databases">
        <title>Thauera lacus sp. nov., isolated from an saline lake in Inner Mongolia, China.</title>
        <authorList>
            <person name="Liang Q.-Y."/>
        </authorList>
    </citation>
    <scope>NUCLEOTIDE SEQUENCE [LARGE SCALE GENOMIC DNA]</scope>
    <source>
        <strain evidence="1 2">D20</strain>
    </source>
</reference>
<organism evidence="1 2">
    <name type="scientific">Pseudothauera lacus</name>
    <dbReference type="NCBI Taxonomy" id="2136175"/>
    <lineage>
        <taxon>Bacteria</taxon>
        <taxon>Pseudomonadati</taxon>
        <taxon>Pseudomonadota</taxon>
        <taxon>Betaproteobacteria</taxon>
        <taxon>Rhodocyclales</taxon>
        <taxon>Zoogloeaceae</taxon>
        <taxon>Pseudothauera</taxon>
    </lineage>
</organism>
<dbReference type="AlphaFoldDB" id="A0A2T4ICU2"/>
<comment type="caution">
    <text evidence="1">The sequence shown here is derived from an EMBL/GenBank/DDBJ whole genome shotgun (WGS) entry which is preliminary data.</text>
</comment>
<sequence length="128" mass="13844">MSALRLSVWLAAHPLSASEIDCCTTVMLKIIDGKCRMGEAEKQAIAALYDALDGIRARGEVPTLFDAGVHRLIAAARVAADEVLREAVYERRVLAESALSRPVMKAFKAMLRDRGLYRSADAEGDAPG</sequence>
<protein>
    <submittedName>
        <fullName evidence="1">Uncharacterized protein</fullName>
    </submittedName>
</protein>
<dbReference type="OrthoDB" id="7862241at2"/>
<proteinExistence type="predicted"/>
<reference evidence="1 2" key="1">
    <citation type="submission" date="2018-03" db="EMBL/GenBank/DDBJ databases">
        <authorList>
            <person name="Keele B.F."/>
        </authorList>
    </citation>
    <scope>NUCLEOTIDE SEQUENCE [LARGE SCALE GENOMIC DNA]</scope>
    <source>
        <strain evidence="1 2">D20</strain>
    </source>
</reference>
<dbReference type="Proteomes" id="UP000241193">
    <property type="component" value="Unassembled WGS sequence"/>
</dbReference>
<gene>
    <name evidence="1" type="ORF">C8261_14185</name>
</gene>
<keyword evidence="2" id="KW-1185">Reference proteome</keyword>
<dbReference type="RefSeq" id="WP_107494377.1">
    <property type="nucleotide sequence ID" value="NZ_PZKC01000012.1"/>
</dbReference>
<evidence type="ECO:0000313" key="1">
    <source>
        <dbReference type="EMBL" id="PTD95595.1"/>
    </source>
</evidence>
<evidence type="ECO:0000313" key="2">
    <source>
        <dbReference type="Proteomes" id="UP000241193"/>
    </source>
</evidence>